<organism evidence="16 17">
    <name type="scientific">Leuconostoc fallax</name>
    <dbReference type="NCBI Taxonomy" id="1251"/>
    <lineage>
        <taxon>Bacteria</taxon>
        <taxon>Bacillati</taxon>
        <taxon>Bacillota</taxon>
        <taxon>Bacilli</taxon>
        <taxon>Lactobacillales</taxon>
        <taxon>Lactobacillaceae</taxon>
        <taxon>Leuconostoc</taxon>
    </lineage>
</organism>
<proteinExistence type="inferred from homology"/>
<name>A0A4V3A2I9_9LACO</name>
<protein>
    <recommendedName>
        <fullName evidence="13">ATP synthase subunit b</fullName>
    </recommendedName>
    <alternativeName>
        <fullName evidence="13">ATP synthase F(0) sector subunit b</fullName>
    </alternativeName>
    <alternativeName>
        <fullName evidence="13">ATPase subunit I</fullName>
    </alternativeName>
    <alternativeName>
        <fullName evidence="13">F-type ATPase subunit b</fullName>
        <shortName evidence="13">F-ATPase subunit b</shortName>
    </alternativeName>
</protein>
<dbReference type="HAMAP" id="MF_01398">
    <property type="entry name" value="ATP_synth_b_bprime"/>
    <property type="match status" value="1"/>
</dbReference>
<dbReference type="InterPro" id="IPR050059">
    <property type="entry name" value="ATP_synthase_B_chain"/>
</dbReference>
<keyword evidence="5 13" id="KW-0812">Transmembrane</keyword>
<dbReference type="STRING" id="907931.GCA_000165675_00626"/>
<reference evidence="16 17" key="1">
    <citation type="journal article" date="2019" name="Appl. Microbiol. Biotechnol.">
        <title>Uncovering carbohydrate metabolism through a genotype-phenotype association study of 56 lactic acid bacteria genomes.</title>
        <authorList>
            <person name="Buron-Moles G."/>
            <person name="Chailyan A."/>
            <person name="Dolejs I."/>
            <person name="Forster J."/>
            <person name="Miks M.H."/>
        </authorList>
    </citation>
    <scope>NUCLEOTIDE SEQUENCE [LARGE SCALE GENOMIC DNA]</scope>
    <source>
        <strain evidence="16 17">ATCC 700006</strain>
    </source>
</reference>
<comment type="similarity">
    <text evidence="1 13 14">Belongs to the ATPase B chain family.</text>
</comment>
<comment type="caution">
    <text evidence="16">The sequence shown here is derived from an EMBL/GenBank/DDBJ whole genome shotgun (WGS) entry which is preliminary data.</text>
</comment>
<dbReference type="GO" id="GO:0012505">
    <property type="term" value="C:endomembrane system"/>
    <property type="evidence" value="ECO:0007669"/>
    <property type="project" value="UniProtKB-SubCell"/>
</dbReference>
<dbReference type="PANTHER" id="PTHR33445">
    <property type="entry name" value="ATP SYNTHASE SUBUNIT B', CHLOROPLASTIC"/>
    <property type="match status" value="1"/>
</dbReference>
<evidence type="ECO:0000256" key="6">
    <source>
        <dbReference type="ARBA" id="ARBA00022781"/>
    </source>
</evidence>
<keyword evidence="2 13" id="KW-0813">Transport</keyword>
<evidence type="ECO:0000256" key="11">
    <source>
        <dbReference type="ARBA" id="ARBA00025198"/>
    </source>
</evidence>
<comment type="subunit">
    <text evidence="13">F-type ATPases have 2 components, F(1) - the catalytic core - and F(0) - the membrane proton channel. F(1) has five subunits: alpha(3), beta(3), gamma(1), delta(1), epsilon(1). F(0) has three main subunits: a(1), b(2) and c(10-14). The alpha and beta chains form an alternating ring which encloses part of the gamma chain. F(1) is attached to F(0) by a central stalk formed by the gamma and epsilon chains, while a peripheral stalk is formed by the delta and b chains.</text>
</comment>
<keyword evidence="15" id="KW-0175">Coiled coil</keyword>
<dbReference type="GO" id="GO:0046933">
    <property type="term" value="F:proton-transporting ATP synthase activity, rotational mechanism"/>
    <property type="evidence" value="ECO:0007669"/>
    <property type="project" value="UniProtKB-UniRule"/>
</dbReference>
<evidence type="ECO:0000256" key="12">
    <source>
        <dbReference type="ARBA" id="ARBA00037847"/>
    </source>
</evidence>
<dbReference type="GO" id="GO:0046961">
    <property type="term" value="F:proton-transporting ATPase activity, rotational mechanism"/>
    <property type="evidence" value="ECO:0007669"/>
    <property type="project" value="TreeGrafter"/>
</dbReference>
<evidence type="ECO:0000256" key="4">
    <source>
        <dbReference type="ARBA" id="ARBA00022547"/>
    </source>
</evidence>
<feature type="transmembrane region" description="Helical" evidence="13">
    <location>
        <begin position="6"/>
        <end position="29"/>
    </location>
</feature>
<evidence type="ECO:0000256" key="8">
    <source>
        <dbReference type="ARBA" id="ARBA00023065"/>
    </source>
</evidence>
<keyword evidence="4 13" id="KW-0138">CF(0)</keyword>
<comment type="subcellular location">
    <subcellularLocation>
        <location evidence="13">Cell membrane</location>
        <topology evidence="13">Single-pass membrane protein</topology>
    </subcellularLocation>
    <subcellularLocation>
        <location evidence="12">Endomembrane system</location>
        <topology evidence="12">Single-pass membrane protein</topology>
    </subcellularLocation>
</comment>
<keyword evidence="7 13" id="KW-1133">Transmembrane helix</keyword>
<keyword evidence="17" id="KW-1185">Reference proteome</keyword>
<comment type="function">
    <text evidence="11 13">F(1)F(0) ATP synthase produces ATP from ADP in the presence of a proton or sodium gradient. F-type ATPases consist of two structural domains, F(1) containing the extramembraneous catalytic core and F(0) containing the membrane proton channel, linked together by a central stalk and a peripheral stalk. During catalysis, ATP synthesis in the catalytic domain of F(1) is coupled via a rotary mechanism of the central stalk subunits to proton translocation.</text>
</comment>
<dbReference type="CDD" id="cd06503">
    <property type="entry name" value="ATP-synt_Fo_b"/>
    <property type="match status" value="1"/>
</dbReference>
<evidence type="ECO:0000256" key="10">
    <source>
        <dbReference type="ARBA" id="ARBA00023310"/>
    </source>
</evidence>
<keyword evidence="8 13" id="KW-0406">Ion transport</keyword>
<dbReference type="Pfam" id="PF00430">
    <property type="entry name" value="ATP-synt_B"/>
    <property type="match status" value="1"/>
</dbReference>
<evidence type="ECO:0000256" key="13">
    <source>
        <dbReference type="HAMAP-Rule" id="MF_01398"/>
    </source>
</evidence>
<dbReference type="InterPro" id="IPR002146">
    <property type="entry name" value="ATP_synth_b/b'su_bac/chlpt"/>
</dbReference>
<dbReference type="Gene3D" id="6.10.250.1580">
    <property type="match status" value="1"/>
</dbReference>
<dbReference type="GO" id="GO:0045259">
    <property type="term" value="C:proton-transporting ATP synthase complex"/>
    <property type="evidence" value="ECO:0007669"/>
    <property type="project" value="UniProtKB-KW"/>
</dbReference>
<dbReference type="EMBL" id="PUFI01000009">
    <property type="protein sequence ID" value="TDG68845.1"/>
    <property type="molecule type" value="Genomic_DNA"/>
</dbReference>
<evidence type="ECO:0000256" key="15">
    <source>
        <dbReference type="SAM" id="Coils"/>
    </source>
</evidence>
<feature type="coiled-coil region" evidence="15">
    <location>
        <begin position="45"/>
        <end position="79"/>
    </location>
</feature>
<evidence type="ECO:0000256" key="9">
    <source>
        <dbReference type="ARBA" id="ARBA00023136"/>
    </source>
</evidence>
<evidence type="ECO:0000256" key="3">
    <source>
        <dbReference type="ARBA" id="ARBA00022475"/>
    </source>
</evidence>
<evidence type="ECO:0000313" key="16">
    <source>
        <dbReference type="EMBL" id="TDG68845.1"/>
    </source>
</evidence>
<evidence type="ECO:0000313" key="17">
    <source>
        <dbReference type="Proteomes" id="UP000295681"/>
    </source>
</evidence>
<dbReference type="RefSeq" id="WP_010008229.1">
    <property type="nucleotide sequence ID" value="NZ_JAGYGP010000002.1"/>
</dbReference>
<accession>A0A4V3A2I9</accession>
<dbReference type="GO" id="GO:0005886">
    <property type="term" value="C:plasma membrane"/>
    <property type="evidence" value="ECO:0007669"/>
    <property type="project" value="UniProtKB-SubCell"/>
</dbReference>
<evidence type="ECO:0000256" key="2">
    <source>
        <dbReference type="ARBA" id="ARBA00022448"/>
    </source>
</evidence>
<keyword evidence="3 13" id="KW-1003">Cell membrane</keyword>
<dbReference type="AlphaFoldDB" id="A0A4V3A2I9"/>
<evidence type="ECO:0000256" key="7">
    <source>
        <dbReference type="ARBA" id="ARBA00022989"/>
    </source>
</evidence>
<keyword evidence="9 13" id="KW-0472">Membrane</keyword>
<dbReference type="InterPro" id="IPR005864">
    <property type="entry name" value="ATP_synth_F0_bsu_bac"/>
</dbReference>
<dbReference type="Proteomes" id="UP000295681">
    <property type="component" value="Unassembled WGS sequence"/>
</dbReference>
<dbReference type="NCBIfam" id="TIGR01144">
    <property type="entry name" value="ATP_synt_b"/>
    <property type="match status" value="1"/>
</dbReference>
<evidence type="ECO:0000256" key="5">
    <source>
        <dbReference type="ARBA" id="ARBA00022692"/>
    </source>
</evidence>
<dbReference type="PANTHER" id="PTHR33445:SF1">
    <property type="entry name" value="ATP SYNTHASE SUBUNIT B"/>
    <property type="match status" value="1"/>
</dbReference>
<gene>
    <name evidence="13" type="primary">atpF</name>
    <name evidence="16" type="ORF">C5L23_000764</name>
</gene>
<comment type="function">
    <text evidence="13">Component of the F(0) channel, it forms part of the peripheral stalk, linking F(1) to F(0).</text>
</comment>
<keyword evidence="6 13" id="KW-0375">Hydrogen ion transport</keyword>
<sequence>MLETTILASVPLGSMLFVLIAFLLLMWVLSKVAYGPLMNILDQRADKISSDLDGAETARQQAEELASKRQGELANARNEATKVVADAKASAQKQSDVLVSQASDRAQAINSQAEVEAQKLKDDAISSAKNDVAALSVAIASKLMQKELSLNDQQALIDAYISDLEKSE</sequence>
<evidence type="ECO:0000256" key="14">
    <source>
        <dbReference type="RuleBase" id="RU003848"/>
    </source>
</evidence>
<keyword evidence="10 13" id="KW-0066">ATP synthesis</keyword>
<evidence type="ECO:0000256" key="1">
    <source>
        <dbReference type="ARBA" id="ARBA00005513"/>
    </source>
</evidence>